<evidence type="ECO:0000313" key="3">
    <source>
        <dbReference type="Proteomes" id="UP000253083"/>
    </source>
</evidence>
<gene>
    <name evidence="2" type="ORF">DFR28_102763</name>
</gene>
<protein>
    <recommendedName>
        <fullName evidence="4">Outer membrane beta-barrel porin/alpha-amylase</fullName>
    </recommendedName>
</protein>
<dbReference type="Gene3D" id="2.40.160.60">
    <property type="entry name" value="Outer membrane protein transport protein (OMPP1/FadL/TodX)"/>
    <property type="match status" value="1"/>
</dbReference>
<evidence type="ECO:0008006" key="4">
    <source>
        <dbReference type="Google" id="ProtNLM"/>
    </source>
</evidence>
<dbReference type="InParanoid" id="A0A395JKM8"/>
<reference evidence="2 3" key="1">
    <citation type="submission" date="2018-06" db="EMBL/GenBank/DDBJ databases">
        <title>Genomic Encyclopedia of Type Strains, Phase IV (KMG-IV): sequencing the most valuable type-strain genomes for metagenomic binning, comparative biology and taxonomic classification.</title>
        <authorList>
            <person name="Goeker M."/>
        </authorList>
    </citation>
    <scope>NUCLEOTIDE SEQUENCE [LARGE SCALE GENOMIC DNA]</scope>
    <source>
        <strain evidence="2 3">DSM 24032</strain>
    </source>
</reference>
<accession>A0A395JKM8</accession>
<dbReference type="RefSeq" id="WP_113954118.1">
    <property type="nucleotide sequence ID" value="NZ_QNRT01000002.1"/>
</dbReference>
<evidence type="ECO:0000256" key="1">
    <source>
        <dbReference type="SAM" id="SignalP"/>
    </source>
</evidence>
<proteinExistence type="predicted"/>
<organism evidence="2 3">
    <name type="scientific">Arenicella xantha</name>
    <dbReference type="NCBI Taxonomy" id="644221"/>
    <lineage>
        <taxon>Bacteria</taxon>
        <taxon>Pseudomonadati</taxon>
        <taxon>Pseudomonadota</taxon>
        <taxon>Gammaproteobacteria</taxon>
        <taxon>Arenicellales</taxon>
        <taxon>Arenicellaceae</taxon>
        <taxon>Arenicella</taxon>
    </lineage>
</organism>
<dbReference type="AlphaFoldDB" id="A0A395JKM8"/>
<dbReference type="OrthoDB" id="5450709at2"/>
<dbReference type="Proteomes" id="UP000253083">
    <property type="component" value="Unassembled WGS sequence"/>
</dbReference>
<feature type="chain" id="PRO_5017209891" description="Outer membrane beta-barrel porin/alpha-amylase" evidence="1">
    <location>
        <begin position="26"/>
        <end position="343"/>
    </location>
</feature>
<dbReference type="EMBL" id="QNRT01000002">
    <property type="protein sequence ID" value="RBP51343.1"/>
    <property type="molecule type" value="Genomic_DNA"/>
</dbReference>
<keyword evidence="3" id="KW-1185">Reference proteome</keyword>
<keyword evidence="1" id="KW-0732">Signal</keyword>
<name>A0A395JKM8_9GAMM</name>
<evidence type="ECO:0000313" key="2">
    <source>
        <dbReference type="EMBL" id="RBP51343.1"/>
    </source>
</evidence>
<feature type="signal peptide" evidence="1">
    <location>
        <begin position="1"/>
        <end position="25"/>
    </location>
</feature>
<comment type="caution">
    <text evidence="2">The sequence shown here is derived from an EMBL/GenBank/DDBJ whole genome shotgun (WGS) entry which is preliminary data.</text>
</comment>
<sequence length="343" mass="37134">MKNSLRIASVCSAFIAASASVSVWADNNVNHGANLASGHAPIGVMGDHRHSQGEIMFSYRAMRMDMEGNRVGDERVSTSDIVGSMMAPGQFMVAPTRMPMTMHMVGMMYGVSDRVTLSAMGSFVESDMDHVMRNGNTFRTESSGVGDVKLGALIGILDRGAHKLHLNVGVSLPTGSTTERDDTPAQLDALLPYPMQLGSGTYDLLPGITYVARIGQRTSMGAQVTATIRLDENDEGYTLGDRLGLTSWVARDLSDQLSVSARLNLLDWDNISGSNDQLNPMMVQTANTDLQAGTRLDLSLGLNYAFSNGHRLAFEYARPIDQDLDGPQLETDATYTIGWQKAF</sequence>
<dbReference type="SUPFAM" id="SSF56935">
    <property type="entry name" value="Porins"/>
    <property type="match status" value="1"/>
</dbReference>